<evidence type="ECO:0000313" key="3">
    <source>
        <dbReference type="Proteomes" id="UP000182178"/>
    </source>
</evidence>
<protein>
    <recommendedName>
        <fullName evidence="4">DUF3306 domain-containing protein</fullName>
    </recommendedName>
</protein>
<feature type="compositionally biased region" description="Basic and acidic residues" evidence="1">
    <location>
        <begin position="14"/>
        <end position="23"/>
    </location>
</feature>
<sequence>MSSDEGFLTRWSRRKEAARRSEDATVPVNVPAEAPDEIAAPTAEAGAQVSASPVDDAPVPLEELPPIESIGPETDLTPWLKRNVPPAWRQAALRRLWVSDPGIRDFVGLADYDWDWNTPDGMPGYGPLEIGEAVRKRLLAAVEGAPPPADERVQQNGASIEPPADERAPGPAPEPDEAPAAVRLPPGPSPAPSTIAPTGKDHTDLNRDLGKPSPSARRRSGSATPV</sequence>
<organism evidence="2 3">
    <name type="scientific">Chelatococcus sambhunathii</name>
    <dbReference type="NCBI Taxonomy" id="363953"/>
    <lineage>
        <taxon>Bacteria</taxon>
        <taxon>Pseudomonadati</taxon>
        <taxon>Pseudomonadota</taxon>
        <taxon>Alphaproteobacteria</taxon>
        <taxon>Hyphomicrobiales</taxon>
        <taxon>Chelatococcaceae</taxon>
        <taxon>Chelatococcus</taxon>
    </lineage>
</organism>
<dbReference type="RefSeq" id="WP_055460060.1">
    <property type="nucleotide sequence ID" value="NZ_CYHC01000007.1"/>
</dbReference>
<keyword evidence="3" id="KW-1185">Reference proteome</keyword>
<dbReference type="Proteomes" id="UP000182178">
    <property type="component" value="Unassembled WGS sequence"/>
</dbReference>
<reference evidence="2 3" key="1">
    <citation type="submission" date="2015-08" db="EMBL/GenBank/DDBJ databases">
        <authorList>
            <person name="Varghese N."/>
        </authorList>
    </citation>
    <scope>NUCLEOTIDE SEQUENCE [LARGE SCALE GENOMIC DNA]</scope>
    <source>
        <strain evidence="2 3">DSM 18167</strain>
    </source>
</reference>
<comment type="caution">
    <text evidence="2">The sequence shown here is derived from an EMBL/GenBank/DDBJ whole genome shotgun (WGS) entry which is preliminary data.</text>
</comment>
<feature type="region of interest" description="Disordered" evidence="1">
    <location>
        <begin position="144"/>
        <end position="226"/>
    </location>
</feature>
<gene>
    <name evidence="2" type="ORF">Ga0061061_107160</name>
</gene>
<evidence type="ECO:0008006" key="4">
    <source>
        <dbReference type="Google" id="ProtNLM"/>
    </source>
</evidence>
<name>A0ABM9U6T0_9HYPH</name>
<dbReference type="EMBL" id="CYHC01000007">
    <property type="protein sequence ID" value="CUA89349.1"/>
    <property type="molecule type" value="Genomic_DNA"/>
</dbReference>
<accession>A0ABM9U6T0</accession>
<evidence type="ECO:0000256" key="1">
    <source>
        <dbReference type="SAM" id="MobiDB-lite"/>
    </source>
</evidence>
<feature type="compositionally biased region" description="Basic and acidic residues" evidence="1">
    <location>
        <begin position="199"/>
        <end position="210"/>
    </location>
</feature>
<dbReference type="InterPro" id="IPR021735">
    <property type="entry name" value="DUF3306"/>
</dbReference>
<dbReference type="Pfam" id="PF11748">
    <property type="entry name" value="DUF3306"/>
    <property type="match status" value="1"/>
</dbReference>
<evidence type="ECO:0000313" key="2">
    <source>
        <dbReference type="EMBL" id="CUA89349.1"/>
    </source>
</evidence>
<feature type="region of interest" description="Disordered" evidence="1">
    <location>
        <begin position="1"/>
        <end position="76"/>
    </location>
</feature>
<proteinExistence type="predicted"/>